<gene>
    <name evidence="2" type="ORF">LZA78_02380</name>
</gene>
<feature type="transmembrane region" description="Helical" evidence="1">
    <location>
        <begin position="6"/>
        <end position="28"/>
    </location>
</feature>
<keyword evidence="1" id="KW-0472">Membrane</keyword>
<comment type="caution">
    <text evidence="2">The sequence shown here is derived from an EMBL/GenBank/DDBJ whole genome shotgun (WGS) entry which is preliminary data.</text>
</comment>
<evidence type="ECO:0000256" key="1">
    <source>
        <dbReference type="SAM" id="Phobius"/>
    </source>
</evidence>
<sequence length="46" mass="5152">MSPRWLRHIALPVAIVLLCMGLLAFGLVRLSSIEKTMRVSRASNML</sequence>
<dbReference type="RefSeq" id="WP_233675342.1">
    <property type="nucleotide sequence ID" value="NZ_JAJUOS010000001.1"/>
</dbReference>
<proteinExistence type="predicted"/>
<name>A0ABS8YR22_9RHOB</name>
<dbReference type="Proteomes" id="UP001521181">
    <property type="component" value="Unassembled WGS sequence"/>
</dbReference>
<keyword evidence="1" id="KW-0812">Transmembrane</keyword>
<reference evidence="2 3" key="1">
    <citation type="submission" date="2021-12" db="EMBL/GenBank/DDBJ databases">
        <title>Sinirhodobacter sp. WL0062 is a bacterium isolated from seawater.</title>
        <authorList>
            <person name="Wang L."/>
            <person name="He W."/>
            <person name="Zhang D.-F."/>
        </authorList>
    </citation>
    <scope>NUCLEOTIDE SEQUENCE [LARGE SCALE GENOMIC DNA]</scope>
    <source>
        <strain evidence="2 3">WL0062</strain>
    </source>
</reference>
<protein>
    <recommendedName>
        <fullName evidence="4">Methyl-accepting chemotaxis protein</fullName>
    </recommendedName>
</protein>
<accession>A0ABS8YR22</accession>
<evidence type="ECO:0000313" key="3">
    <source>
        <dbReference type="Proteomes" id="UP001521181"/>
    </source>
</evidence>
<organism evidence="2 3">
    <name type="scientific">Rhodobacter flavimaris</name>
    <dbReference type="NCBI Taxonomy" id="2907145"/>
    <lineage>
        <taxon>Bacteria</taxon>
        <taxon>Pseudomonadati</taxon>
        <taxon>Pseudomonadota</taxon>
        <taxon>Alphaproteobacteria</taxon>
        <taxon>Rhodobacterales</taxon>
        <taxon>Rhodobacter group</taxon>
        <taxon>Rhodobacter</taxon>
    </lineage>
</organism>
<evidence type="ECO:0008006" key="4">
    <source>
        <dbReference type="Google" id="ProtNLM"/>
    </source>
</evidence>
<keyword evidence="3" id="KW-1185">Reference proteome</keyword>
<keyword evidence="1" id="KW-1133">Transmembrane helix</keyword>
<dbReference type="EMBL" id="JAJUOS010000001">
    <property type="protein sequence ID" value="MCE5972339.1"/>
    <property type="molecule type" value="Genomic_DNA"/>
</dbReference>
<evidence type="ECO:0000313" key="2">
    <source>
        <dbReference type="EMBL" id="MCE5972339.1"/>
    </source>
</evidence>